<name>A0A4S2AQN2_9BACE</name>
<evidence type="ECO:0000313" key="2">
    <source>
        <dbReference type="Proteomes" id="UP000310532"/>
    </source>
</evidence>
<proteinExistence type="predicted"/>
<comment type="caution">
    <text evidence="1">The sequence shown here is derived from an EMBL/GenBank/DDBJ whole genome shotgun (WGS) entry which is preliminary data.</text>
</comment>
<accession>A0A4S2AQN2</accession>
<dbReference type="AlphaFoldDB" id="A0A4S2AQN2"/>
<evidence type="ECO:0000313" key="1">
    <source>
        <dbReference type="EMBL" id="TGY03433.1"/>
    </source>
</evidence>
<dbReference type="EMBL" id="SRYZ01000027">
    <property type="protein sequence ID" value="TGY03433.1"/>
    <property type="molecule type" value="Genomic_DNA"/>
</dbReference>
<protein>
    <submittedName>
        <fullName evidence="1">Uncharacterized protein</fullName>
    </submittedName>
</protein>
<organism evidence="1 2">
    <name type="scientific">Bacteroides muris</name>
    <name type="common">ex Afrizal et al. 2022</name>
    <dbReference type="NCBI Taxonomy" id="2516960"/>
    <lineage>
        <taxon>Bacteria</taxon>
        <taxon>Pseudomonadati</taxon>
        <taxon>Bacteroidota</taxon>
        <taxon>Bacteroidia</taxon>
        <taxon>Bacteroidales</taxon>
        <taxon>Bacteroidaceae</taxon>
        <taxon>Bacteroides</taxon>
    </lineage>
</organism>
<keyword evidence="2" id="KW-1185">Reference proteome</keyword>
<sequence length="972" mass="112117">MPILRYKFGQERGIVKENAGFDDSIFRDQYVQALRLTNAFVRDKESETLKCVAFCGDRGEGKTSCMTTTQGIIEQVKEKSDAYSYVDKIGCKDLANTKCSVVEVTDPSFFDDSHNILQITIGKLYNSYRRKQEECKVDYGKKNKLLETFSRVNASLLTLQKDDIDSMNDLHRLAVLATGITLRDQIAELVKEYLNFMGADILIVPIDDIDLNIAYAYRMCEQIRKYLCVPQCVVFLSLKIEQLQYVVENAFAATIKNPNIGKASDSNGFNFDEIAEMAKKYINKLVPVNSRVEMPKAYSLAEVKLELPTSNGGIMTMESMKKGVLELIYNRTRYLFYNPADSISPIVPNNLRDLFNLIALLAAMEEIPDSRELTKKHALETNKNMFKLYLFTVWKKRFDIDTQNKLDSLVTFDYGTSFNKEVIAILSKRFEEQLKKDYHEQTEDDYQIEDTEANISASKSESSKVDTTPQTIMLKSICATDNFGYNVTAGDLFYLFSILEREVLSENDNALLFFLKSLYSIKLYEAYDQVTELEGMVYPKTNDEEKGLTIIDRRFDHSNKLQLLTGGSYFTYCPGDFIPKPSKEVAYDIRIISGKELNGFLSELRGGFKEIEDLEKKENKTDEENKKVKEFNAQLNTAEFFILTTKCAVPQKKAETKDSISLVRTLDFLRHNVEACHYRTFYPATGYYLFDIMSIFGNMINLELTYKKFYYVNDDFYRFIFNHPGSLLHKITEKSSVSRQYINYKDNNERTQMHRLLSDSIIRNAEVLTSVRDIIVSQRKTTHEGAQQEFVTFYNKIQNSGMKTQKTSSDGEQDEITFHFLEPISELLSNILGKKERGNPDEEADIWSKCKSIFDSIFNIELKSPDNLSLEEILKTIRRAQIPMTIREKLKTIPYFSKMDDDQLKSWVPDKPDGTNYTKEEAEEIIIQKYNKEFTQEDVMVSNRPEQVEILQQTEMQQVGMNKNEPNGEPTK</sequence>
<dbReference type="Proteomes" id="UP000310532">
    <property type="component" value="Unassembled WGS sequence"/>
</dbReference>
<reference evidence="1 2" key="1">
    <citation type="submission" date="2019-04" db="EMBL/GenBank/DDBJ databases">
        <title>Microbes associate with the intestines of laboratory mice.</title>
        <authorList>
            <person name="Navarre W."/>
            <person name="Wong E."/>
            <person name="Huang K."/>
            <person name="Tropini C."/>
            <person name="Ng K."/>
            <person name="Yu B."/>
        </authorList>
    </citation>
    <scope>NUCLEOTIDE SEQUENCE [LARGE SCALE GENOMIC DNA]</scope>
    <source>
        <strain evidence="1 2">NM69_E16B</strain>
    </source>
</reference>
<dbReference type="RefSeq" id="WP_135035956.1">
    <property type="nucleotide sequence ID" value="NZ_SRYZ01000027.1"/>
</dbReference>
<gene>
    <name evidence="1" type="ORF">E5355_12085</name>
</gene>